<dbReference type="AlphaFoldDB" id="A0A2Z6EZY5"/>
<gene>
    <name evidence="1" type="ORF">HH1059_20720</name>
</gene>
<dbReference type="Proteomes" id="UP000218890">
    <property type="component" value="Chromosome"/>
</dbReference>
<accession>A0A2Z6EZY5</accession>
<protein>
    <submittedName>
        <fullName evidence="1">Uncharacterized protein</fullName>
    </submittedName>
</protein>
<evidence type="ECO:0000313" key="2">
    <source>
        <dbReference type="Proteomes" id="UP000218890"/>
    </source>
</evidence>
<proteinExistence type="predicted"/>
<reference evidence="1" key="1">
    <citation type="submission" date="2016-02" db="EMBL/GenBank/DDBJ databases">
        <title>Halorhodospira halochloris DSM-1059 complete genome, version 2.</title>
        <authorList>
            <person name="Tsukatani Y."/>
        </authorList>
    </citation>
    <scope>NUCLEOTIDE SEQUENCE</scope>
    <source>
        <strain evidence="1">DSM 1059</strain>
    </source>
</reference>
<evidence type="ECO:0000313" key="1">
    <source>
        <dbReference type="EMBL" id="BBE11159.1"/>
    </source>
</evidence>
<dbReference type="KEGG" id="hhk:HH1059_20720"/>
<organism evidence="1 2">
    <name type="scientific">Halorhodospira halochloris</name>
    <name type="common">Ectothiorhodospira halochloris</name>
    <dbReference type="NCBI Taxonomy" id="1052"/>
    <lineage>
        <taxon>Bacteria</taxon>
        <taxon>Pseudomonadati</taxon>
        <taxon>Pseudomonadota</taxon>
        <taxon>Gammaproteobacteria</taxon>
        <taxon>Chromatiales</taxon>
        <taxon>Ectothiorhodospiraceae</taxon>
        <taxon>Halorhodospira</taxon>
    </lineage>
</organism>
<keyword evidence="2" id="KW-1185">Reference proteome</keyword>
<sequence>MQHDFKTKITHRLYSIKNSRLHGRLTSGEDHRIKLTLATAQQLLQICPPQLIHPASWH</sequence>
<dbReference type="EMBL" id="AP017372">
    <property type="protein sequence ID" value="BBE11159.1"/>
    <property type="molecule type" value="Genomic_DNA"/>
</dbReference>
<name>A0A2Z6EZY5_HALHR</name>